<dbReference type="PANTHER" id="PTHR47963">
    <property type="entry name" value="DEAD-BOX ATP-DEPENDENT RNA HELICASE 47, MITOCHONDRIAL"/>
    <property type="match status" value="1"/>
</dbReference>
<evidence type="ECO:0000256" key="2">
    <source>
        <dbReference type="ARBA" id="ARBA00022741"/>
    </source>
</evidence>
<keyword evidence="4 7" id="KW-0347">Helicase</keyword>
<accession>A0A645H660</accession>
<dbReference type="PANTHER" id="PTHR47963:SF8">
    <property type="entry name" value="ATP-DEPENDENT RNA HELICASE DEAD"/>
    <property type="match status" value="1"/>
</dbReference>
<dbReference type="InterPro" id="IPR027417">
    <property type="entry name" value="P-loop_NTPase"/>
</dbReference>
<evidence type="ECO:0000259" key="6">
    <source>
        <dbReference type="PROSITE" id="PS51194"/>
    </source>
</evidence>
<evidence type="ECO:0000256" key="1">
    <source>
        <dbReference type="ARBA" id="ARBA00012552"/>
    </source>
</evidence>
<dbReference type="GO" id="GO:0003724">
    <property type="term" value="F:RNA helicase activity"/>
    <property type="evidence" value="ECO:0007669"/>
    <property type="project" value="UniProtKB-EC"/>
</dbReference>
<dbReference type="CDD" id="cd18787">
    <property type="entry name" value="SF2_C_DEAD"/>
    <property type="match status" value="1"/>
</dbReference>
<dbReference type="EMBL" id="VSSQ01082810">
    <property type="protein sequence ID" value="MPN31323.1"/>
    <property type="molecule type" value="Genomic_DNA"/>
</dbReference>
<dbReference type="InterPro" id="IPR050547">
    <property type="entry name" value="DEAD_box_RNA_helicases"/>
</dbReference>
<evidence type="ECO:0000256" key="3">
    <source>
        <dbReference type="ARBA" id="ARBA00022801"/>
    </source>
</evidence>
<dbReference type="Pfam" id="PF00271">
    <property type="entry name" value="Helicase_C"/>
    <property type="match status" value="1"/>
</dbReference>
<keyword evidence="3 7" id="KW-0378">Hydrolase</keyword>
<dbReference type="GO" id="GO:0003723">
    <property type="term" value="F:RNA binding"/>
    <property type="evidence" value="ECO:0007669"/>
    <property type="project" value="TreeGrafter"/>
</dbReference>
<dbReference type="GO" id="GO:0005524">
    <property type="term" value="F:ATP binding"/>
    <property type="evidence" value="ECO:0007669"/>
    <property type="project" value="UniProtKB-KW"/>
</dbReference>
<dbReference type="SUPFAM" id="SSF52540">
    <property type="entry name" value="P-loop containing nucleoside triphosphate hydrolases"/>
    <property type="match status" value="1"/>
</dbReference>
<name>A0A645H660_9ZZZZ</name>
<organism evidence="7">
    <name type="scientific">bioreactor metagenome</name>
    <dbReference type="NCBI Taxonomy" id="1076179"/>
    <lineage>
        <taxon>unclassified sequences</taxon>
        <taxon>metagenomes</taxon>
        <taxon>ecological metagenomes</taxon>
    </lineage>
</organism>
<dbReference type="PROSITE" id="PS51194">
    <property type="entry name" value="HELICASE_CTER"/>
    <property type="match status" value="1"/>
</dbReference>
<dbReference type="SMART" id="SM00490">
    <property type="entry name" value="HELICc"/>
    <property type="match status" value="1"/>
</dbReference>
<dbReference type="InterPro" id="IPR001650">
    <property type="entry name" value="Helicase_C-like"/>
</dbReference>
<keyword evidence="2" id="KW-0547">Nucleotide-binding</keyword>
<evidence type="ECO:0000256" key="5">
    <source>
        <dbReference type="ARBA" id="ARBA00022840"/>
    </source>
</evidence>
<sequence>MEIASNYQHDAKHIVIKQDTMTVKSVKQFYTTVDNGAKKNELMALLRDADPTLCLIFVNTKRMADTLCEDLKTQSLRADVLHGDINQQKRERIMNSFRTGRLDILVATDVAARGIDVRNIDLVVNYDLPIDSESYVHRIGRTGRAEKMGTAHTLIYRRETRKLNEIMTDTKAAIQRMAPSLAAAV</sequence>
<gene>
    <name evidence="7" type="primary">cshA_27</name>
    <name evidence="7" type="ORF">SDC9_178797</name>
</gene>
<comment type="caution">
    <text evidence="7">The sequence shown here is derived from an EMBL/GenBank/DDBJ whole genome shotgun (WGS) entry which is preliminary data.</text>
</comment>
<protein>
    <recommendedName>
        <fullName evidence="1">RNA helicase</fullName>
        <ecNumber evidence="1">3.6.4.13</ecNumber>
    </recommendedName>
</protein>
<dbReference type="EC" id="3.6.4.13" evidence="1"/>
<keyword evidence="5" id="KW-0067">ATP-binding</keyword>
<evidence type="ECO:0000256" key="4">
    <source>
        <dbReference type="ARBA" id="ARBA00022806"/>
    </source>
</evidence>
<proteinExistence type="predicted"/>
<reference evidence="7" key="1">
    <citation type="submission" date="2019-08" db="EMBL/GenBank/DDBJ databases">
        <authorList>
            <person name="Kucharzyk K."/>
            <person name="Murdoch R.W."/>
            <person name="Higgins S."/>
            <person name="Loffler F."/>
        </authorList>
    </citation>
    <scope>NUCLEOTIDE SEQUENCE</scope>
</reference>
<dbReference type="GO" id="GO:0016787">
    <property type="term" value="F:hydrolase activity"/>
    <property type="evidence" value="ECO:0007669"/>
    <property type="project" value="UniProtKB-KW"/>
</dbReference>
<dbReference type="AlphaFoldDB" id="A0A645H660"/>
<dbReference type="Gene3D" id="3.40.50.300">
    <property type="entry name" value="P-loop containing nucleotide triphosphate hydrolases"/>
    <property type="match status" value="1"/>
</dbReference>
<evidence type="ECO:0000313" key="7">
    <source>
        <dbReference type="EMBL" id="MPN31323.1"/>
    </source>
</evidence>
<feature type="domain" description="Helicase C-terminal" evidence="6">
    <location>
        <begin position="25"/>
        <end position="185"/>
    </location>
</feature>